<keyword evidence="5 11" id="KW-0812">Transmembrane</keyword>
<feature type="compositionally biased region" description="Basic and acidic residues" evidence="10">
    <location>
        <begin position="379"/>
        <end position="396"/>
    </location>
</feature>
<evidence type="ECO:0000313" key="14">
    <source>
        <dbReference type="Proteomes" id="UP000521943"/>
    </source>
</evidence>
<sequence length="488" mass="51038">MAGSDDLDPMGLTAHSKSPHPSQHDNTSTHQNLDDPRNSGPAPPLGAGSNTHLHLGSAPAHSKDALDGAGGQPPPIPHADGHGVGGVEVYEDEEPTTAERVQDNFVLVVSLVIAFLLWLVALVSQSYVAANVSTLPVRPTFFPLLLQLSLLLTTTLLLLTTYLPPYHIQLSTLASLTIVFAVLAADANIYSPSTAAQKACGGAWLATAVIDLLWVIYFTSPPQSPVVAWVHGPQPTMPQFFNATGAATVNWGGAKGVEVLPPSQRNTLLGAYTPGPNRLSQIGSGRGIELGPLQHRTSVARSASRPLSGIAESQRSGGAVLGRPNAPFAHEGGAGSALGGVSGGSGIGGGDVESGVGERKSGSRWSLYQRNREGAAAAARDRDRERERERERERDSGGQSAVGAGPSGEHSGSTGVGAESSRPESRKVVVCRAVAMYNYTAGSDDPSELTFRKGEALEILDRSGKWWEGRRADGTTGIVPSNYLRVVD</sequence>
<organism evidence="13 14">
    <name type="scientific">Ephemerocybe angulata</name>
    <dbReference type="NCBI Taxonomy" id="980116"/>
    <lineage>
        <taxon>Eukaryota</taxon>
        <taxon>Fungi</taxon>
        <taxon>Dikarya</taxon>
        <taxon>Basidiomycota</taxon>
        <taxon>Agaricomycotina</taxon>
        <taxon>Agaricomycetes</taxon>
        <taxon>Agaricomycetidae</taxon>
        <taxon>Agaricales</taxon>
        <taxon>Agaricineae</taxon>
        <taxon>Psathyrellaceae</taxon>
        <taxon>Ephemerocybe</taxon>
    </lineage>
</organism>
<feature type="transmembrane region" description="Helical" evidence="11">
    <location>
        <begin position="168"/>
        <end position="187"/>
    </location>
</feature>
<keyword evidence="3 9" id="KW-0728">SH3 domain</keyword>
<evidence type="ECO:0000256" key="6">
    <source>
        <dbReference type="ARBA" id="ARBA00022989"/>
    </source>
</evidence>
<feature type="domain" description="SH3" evidence="12">
    <location>
        <begin position="428"/>
        <end position="488"/>
    </location>
</feature>
<dbReference type="InterPro" id="IPR035522">
    <property type="entry name" value="Sho1_SH3"/>
</dbReference>
<feature type="region of interest" description="Disordered" evidence="10">
    <location>
        <begin position="1"/>
        <end position="86"/>
    </location>
</feature>
<dbReference type="PROSITE" id="PS50002">
    <property type="entry name" value="SH3"/>
    <property type="match status" value="1"/>
</dbReference>
<feature type="transmembrane region" description="Helical" evidence="11">
    <location>
        <begin position="141"/>
        <end position="162"/>
    </location>
</feature>
<evidence type="ECO:0000256" key="5">
    <source>
        <dbReference type="ARBA" id="ARBA00022692"/>
    </source>
</evidence>
<dbReference type="InterPro" id="IPR001452">
    <property type="entry name" value="SH3_domain"/>
</dbReference>
<feature type="compositionally biased region" description="Gly residues" evidence="10">
    <location>
        <begin position="332"/>
        <end position="352"/>
    </location>
</feature>
<evidence type="ECO:0000256" key="8">
    <source>
        <dbReference type="ARBA" id="ARBA00023136"/>
    </source>
</evidence>
<evidence type="ECO:0000256" key="2">
    <source>
        <dbReference type="ARBA" id="ARBA00009739"/>
    </source>
</evidence>
<comment type="similarity">
    <text evidence="2">Belongs to the SHO1 family.</text>
</comment>
<keyword evidence="7" id="KW-0346">Stress response</keyword>
<evidence type="ECO:0000256" key="3">
    <source>
        <dbReference type="ARBA" id="ARBA00022443"/>
    </source>
</evidence>
<feature type="region of interest" description="Disordered" evidence="10">
    <location>
        <begin position="296"/>
        <end position="425"/>
    </location>
</feature>
<dbReference type="GO" id="GO:0005886">
    <property type="term" value="C:plasma membrane"/>
    <property type="evidence" value="ECO:0007669"/>
    <property type="project" value="UniProtKB-SubCell"/>
</dbReference>
<keyword evidence="8 11" id="KW-0472">Membrane</keyword>
<proteinExistence type="inferred from homology"/>
<protein>
    <recommendedName>
        <fullName evidence="12">SH3 domain-containing protein</fullName>
    </recommendedName>
</protein>
<dbReference type="OrthoDB" id="5983572at2759"/>
<dbReference type="CDD" id="cd11855">
    <property type="entry name" value="SH3_Sho1p"/>
    <property type="match status" value="1"/>
</dbReference>
<dbReference type="SMART" id="SM00326">
    <property type="entry name" value="SH3"/>
    <property type="match status" value="1"/>
</dbReference>
<keyword evidence="6 11" id="KW-1133">Transmembrane helix</keyword>
<accession>A0A8H6HZ29</accession>
<dbReference type="SUPFAM" id="SSF50044">
    <property type="entry name" value="SH3-domain"/>
    <property type="match status" value="1"/>
</dbReference>
<feature type="transmembrane region" description="Helical" evidence="11">
    <location>
        <begin position="105"/>
        <end position="129"/>
    </location>
</feature>
<gene>
    <name evidence="13" type="ORF">DFP72DRAFT_355110</name>
</gene>
<comment type="subcellular location">
    <subcellularLocation>
        <location evidence="1">Cell membrane</location>
        <topology evidence="1">Multi-pass membrane protein</topology>
    </subcellularLocation>
</comment>
<keyword evidence="14" id="KW-1185">Reference proteome</keyword>
<name>A0A8H6HZ29_9AGAR</name>
<evidence type="ECO:0000313" key="13">
    <source>
        <dbReference type="EMBL" id="KAF6754932.1"/>
    </source>
</evidence>
<evidence type="ECO:0000256" key="4">
    <source>
        <dbReference type="ARBA" id="ARBA00022475"/>
    </source>
</evidence>
<dbReference type="InterPro" id="IPR036028">
    <property type="entry name" value="SH3-like_dom_sf"/>
</dbReference>
<evidence type="ECO:0000256" key="7">
    <source>
        <dbReference type="ARBA" id="ARBA00023016"/>
    </source>
</evidence>
<dbReference type="AlphaFoldDB" id="A0A8H6HZ29"/>
<keyword evidence="4" id="KW-1003">Cell membrane</keyword>
<evidence type="ECO:0000256" key="11">
    <source>
        <dbReference type="SAM" id="Phobius"/>
    </source>
</evidence>
<feature type="compositionally biased region" description="Polar residues" evidence="10">
    <location>
        <begin position="15"/>
        <end position="31"/>
    </location>
</feature>
<comment type="caution">
    <text evidence="13">The sequence shown here is derived from an EMBL/GenBank/DDBJ whole genome shotgun (WGS) entry which is preliminary data.</text>
</comment>
<dbReference type="PRINTS" id="PR00452">
    <property type="entry name" value="SH3DOMAIN"/>
</dbReference>
<evidence type="ECO:0000256" key="9">
    <source>
        <dbReference type="PROSITE-ProRule" id="PRU00192"/>
    </source>
</evidence>
<dbReference type="Gene3D" id="2.30.30.40">
    <property type="entry name" value="SH3 Domains"/>
    <property type="match status" value="1"/>
</dbReference>
<dbReference type="Proteomes" id="UP000521943">
    <property type="component" value="Unassembled WGS sequence"/>
</dbReference>
<dbReference type="Pfam" id="PF00018">
    <property type="entry name" value="SH3_1"/>
    <property type="match status" value="1"/>
</dbReference>
<dbReference type="EMBL" id="JACGCI010000032">
    <property type="protein sequence ID" value="KAF6754932.1"/>
    <property type="molecule type" value="Genomic_DNA"/>
</dbReference>
<dbReference type="PANTHER" id="PTHR15735:SF20">
    <property type="entry name" value="HIGH OSMOLARITY SIGNALING PROTEIN SHO1"/>
    <property type="match status" value="1"/>
</dbReference>
<evidence type="ECO:0000256" key="1">
    <source>
        <dbReference type="ARBA" id="ARBA00004651"/>
    </source>
</evidence>
<dbReference type="GO" id="GO:0030833">
    <property type="term" value="P:regulation of actin filament polymerization"/>
    <property type="evidence" value="ECO:0007669"/>
    <property type="project" value="TreeGrafter"/>
</dbReference>
<reference evidence="13 14" key="1">
    <citation type="submission" date="2020-07" db="EMBL/GenBank/DDBJ databases">
        <title>Comparative genomics of pyrophilous fungi reveals a link between fire events and developmental genes.</title>
        <authorList>
            <consortium name="DOE Joint Genome Institute"/>
            <person name="Steindorff A.S."/>
            <person name="Carver A."/>
            <person name="Calhoun S."/>
            <person name="Stillman K."/>
            <person name="Liu H."/>
            <person name="Lipzen A."/>
            <person name="Pangilinan J."/>
            <person name="Labutti K."/>
            <person name="Bruns T.D."/>
            <person name="Grigoriev I.V."/>
        </authorList>
    </citation>
    <scope>NUCLEOTIDE SEQUENCE [LARGE SCALE GENOMIC DNA]</scope>
    <source>
        <strain evidence="13 14">CBS 144469</strain>
    </source>
</reference>
<evidence type="ECO:0000256" key="10">
    <source>
        <dbReference type="SAM" id="MobiDB-lite"/>
    </source>
</evidence>
<dbReference type="PANTHER" id="PTHR15735">
    <property type="entry name" value="FCH AND DOUBLE SH3 DOMAINS PROTEIN"/>
    <property type="match status" value="1"/>
</dbReference>
<feature type="transmembrane region" description="Helical" evidence="11">
    <location>
        <begin position="199"/>
        <end position="217"/>
    </location>
</feature>
<evidence type="ECO:0000259" key="12">
    <source>
        <dbReference type="PROSITE" id="PS50002"/>
    </source>
</evidence>